<proteinExistence type="predicted"/>
<dbReference type="AlphaFoldDB" id="A0A6C0INZ3"/>
<accession>A0A6C0INZ3</accession>
<sequence>MNFLSKLVYFIMVAIERYSIDESHGISHSFNTLHHACDIFENEKYKHTEMIPHENVIYIASAIHDMCDKKYMNQEEGIFHIDKLIAAELSNTERMAVREIVAKMSYSKVKLYGFPDLGKYQTAYNVVREADLLAAYDFDRAMIYYMYMNHHVYTNENIIEEAYTDCCELFLKRMLRHDIDGLFTFEYTRQKADILKYESLNQMKRWKRIIKTLK</sequence>
<organism evidence="1">
    <name type="scientific">viral metagenome</name>
    <dbReference type="NCBI Taxonomy" id="1070528"/>
    <lineage>
        <taxon>unclassified sequences</taxon>
        <taxon>metagenomes</taxon>
        <taxon>organismal metagenomes</taxon>
    </lineage>
</organism>
<evidence type="ECO:0000313" key="1">
    <source>
        <dbReference type="EMBL" id="QHT94712.1"/>
    </source>
</evidence>
<protein>
    <recommendedName>
        <fullName evidence="2">HD domain-containing protein</fullName>
    </recommendedName>
</protein>
<dbReference type="SUPFAM" id="SSF109604">
    <property type="entry name" value="HD-domain/PDEase-like"/>
    <property type="match status" value="1"/>
</dbReference>
<name>A0A6C0INZ3_9ZZZZ</name>
<evidence type="ECO:0008006" key="2">
    <source>
        <dbReference type="Google" id="ProtNLM"/>
    </source>
</evidence>
<dbReference type="EMBL" id="MN740229">
    <property type="protein sequence ID" value="QHT94712.1"/>
    <property type="molecule type" value="Genomic_DNA"/>
</dbReference>
<reference evidence="1" key="1">
    <citation type="journal article" date="2020" name="Nature">
        <title>Giant virus diversity and host interactions through global metagenomics.</title>
        <authorList>
            <person name="Schulz F."/>
            <person name="Roux S."/>
            <person name="Paez-Espino D."/>
            <person name="Jungbluth S."/>
            <person name="Walsh D.A."/>
            <person name="Denef V.J."/>
            <person name="McMahon K.D."/>
            <person name="Konstantinidis K.T."/>
            <person name="Eloe-Fadrosh E.A."/>
            <person name="Kyrpides N.C."/>
            <person name="Woyke T."/>
        </authorList>
    </citation>
    <scope>NUCLEOTIDE SEQUENCE</scope>
    <source>
        <strain evidence="1">GVMAG-M-3300024261-26</strain>
    </source>
</reference>
<dbReference type="Gene3D" id="1.10.3210.10">
    <property type="entry name" value="Hypothetical protein af1432"/>
    <property type="match status" value="1"/>
</dbReference>